<feature type="transmembrane region" description="Helical" evidence="1">
    <location>
        <begin position="174"/>
        <end position="195"/>
    </location>
</feature>
<evidence type="ECO:0008006" key="4">
    <source>
        <dbReference type="Google" id="ProtNLM"/>
    </source>
</evidence>
<feature type="transmembrane region" description="Helical" evidence="1">
    <location>
        <begin position="7"/>
        <end position="25"/>
    </location>
</feature>
<dbReference type="Proteomes" id="UP000093267">
    <property type="component" value="Chromosome"/>
</dbReference>
<keyword evidence="1" id="KW-0472">Membrane</keyword>
<keyword evidence="1" id="KW-0812">Transmembrane</keyword>
<keyword evidence="1" id="KW-1133">Transmembrane helix</keyword>
<feature type="transmembrane region" description="Helical" evidence="1">
    <location>
        <begin position="584"/>
        <end position="610"/>
    </location>
</feature>
<feature type="transmembrane region" description="Helical" evidence="1">
    <location>
        <begin position="631"/>
        <end position="650"/>
    </location>
</feature>
<organism evidence="2 3">
    <name type="scientific">Secundilactobacillus paracollinoides</name>
    <dbReference type="NCBI Taxonomy" id="240427"/>
    <lineage>
        <taxon>Bacteria</taxon>
        <taxon>Bacillati</taxon>
        <taxon>Bacillota</taxon>
        <taxon>Bacilli</taxon>
        <taxon>Lactobacillales</taxon>
        <taxon>Lactobacillaceae</taxon>
        <taxon>Secundilactobacillus</taxon>
    </lineage>
</organism>
<feature type="transmembrane region" description="Helical" evidence="1">
    <location>
        <begin position="301"/>
        <end position="319"/>
    </location>
</feature>
<reference evidence="2 3" key="1">
    <citation type="submission" date="2016-03" db="EMBL/GenBank/DDBJ databases">
        <title>Pediococcus and Lactobacillus from brewery environment - whole genome sequencing and assembly.</title>
        <authorList>
            <person name="Behr J."/>
            <person name="Geissler A.J."/>
            <person name="Vogel R.F."/>
        </authorList>
    </citation>
    <scope>NUCLEOTIDE SEQUENCE [LARGE SCALE GENOMIC DNA]</scope>
    <source>
        <strain evidence="2 3">TMW 1.1995</strain>
    </source>
</reference>
<dbReference type="RefSeq" id="WP_065902100.1">
    <property type="nucleotide sequence ID" value="NZ_CP014924.1"/>
</dbReference>
<accession>A0A1B2IXJ0</accession>
<proteinExistence type="predicted"/>
<protein>
    <recommendedName>
        <fullName evidence="4">Bacteriocin-associated integral membrane protein</fullName>
    </recommendedName>
</protein>
<feature type="transmembrane region" description="Helical" evidence="1">
    <location>
        <begin position="257"/>
        <end position="280"/>
    </location>
</feature>
<evidence type="ECO:0000313" key="3">
    <source>
        <dbReference type="Proteomes" id="UP000093267"/>
    </source>
</evidence>
<dbReference type="EMBL" id="CP014924">
    <property type="protein sequence ID" value="ANZ66751.1"/>
    <property type="molecule type" value="Genomic_DNA"/>
</dbReference>
<name>A0A1B2IXJ0_9LACO</name>
<dbReference type="AlphaFoldDB" id="A0A1B2IXJ0"/>
<keyword evidence="3" id="KW-1185">Reference proteome</keyword>
<evidence type="ECO:0000256" key="1">
    <source>
        <dbReference type="SAM" id="Phobius"/>
    </source>
</evidence>
<feature type="transmembrane region" description="Helical" evidence="1">
    <location>
        <begin position="225"/>
        <end position="245"/>
    </location>
</feature>
<feature type="transmembrane region" description="Helical" evidence="1">
    <location>
        <begin position="656"/>
        <end position="679"/>
    </location>
</feature>
<gene>
    <name evidence="2" type="ORF">AYR63_06135</name>
</gene>
<evidence type="ECO:0000313" key="2">
    <source>
        <dbReference type="EMBL" id="ANZ66751.1"/>
    </source>
</evidence>
<sequence>MKIVNKLLLIFMTTLSFLIIFPAFMNAHYNQVTSSIEKEMYRVNLPISIDRDTSMNLTKLNGLVKKHWKIIKKENNIVTKSTTYFYFPNEQGIQVKSSKDIIEKDIFGKIIIENINSLPSNSLLGGTFFMKPSQKLSSYDVQKYLVKQFNEPRITVDKARQKQYTPFVAHKQQLLLVLIISIMLLLFAQIIEQLLSFKEISLRILFGYSRWNIICFQAKANLKNLFQSTLIVILLTGLISIRFIYESFWWLIYSDLAVIAFVSIAMTISMILYIAYVFIYQPKNFYLKGKYPAKRIFQMNIFFKTILMLALVIVSLKFVPEVTQTALSLSNSNKTNTVLAGYSNVPLMPTRSMLKFEEERPDLHIKATQNLFTNLYAHKLLIFAPTDETKNRLFEHKRIKKSTIRSNIVYVSPEYIRINDLKTNQGKKLTIHENTNFATVLIPKNLSNHTDKIMKIMQKRYFEEASSLGRSLGVSDKLGNNVKIPKLHYQSIKSNPKLIKFFDEYSALKNPIIFVLPQQLMKLPASVFADNIAGDSNNFFFQDKDGQVEKFIRKSIISGDYPKMVSAQKLVATIFDQNVKANTMIGILSFLLVISYLALTLFAAEAYLITNGKTFFLKRLSGYSLLQISSSYFLISSIFWSGVIFVQILNRDGISSIGFCLILGLTDLFISYSAIYLKLKEIRGTDIWK</sequence>
<dbReference type="STRING" id="240427.AYR62_12080"/>